<keyword evidence="1" id="KW-1133">Transmembrane helix</keyword>
<organism evidence="2 3">
    <name type="scientific">Dryococelus australis</name>
    <dbReference type="NCBI Taxonomy" id="614101"/>
    <lineage>
        <taxon>Eukaryota</taxon>
        <taxon>Metazoa</taxon>
        <taxon>Ecdysozoa</taxon>
        <taxon>Arthropoda</taxon>
        <taxon>Hexapoda</taxon>
        <taxon>Insecta</taxon>
        <taxon>Pterygota</taxon>
        <taxon>Neoptera</taxon>
        <taxon>Polyneoptera</taxon>
        <taxon>Phasmatodea</taxon>
        <taxon>Verophasmatodea</taxon>
        <taxon>Anareolatae</taxon>
        <taxon>Phasmatidae</taxon>
        <taxon>Eurycanthinae</taxon>
        <taxon>Dryococelus</taxon>
    </lineage>
</organism>
<evidence type="ECO:0008006" key="4">
    <source>
        <dbReference type="Google" id="ProtNLM"/>
    </source>
</evidence>
<gene>
    <name evidence="2" type="ORF">PR048_001684</name>
</gene>
<sequence>MTKVGQDALDQKCATHTVGRRTRRWTLAIWFAIMDIAVVNVHVILGANKDSDNITSRDFLLFLGRDLIKEHIVSRSAIKNLPRELHATISRIAGISRDEQFPIPENPSKRRRYHICPRIKDQKHSTYCTQCCRGVCKSHSVQNITCDDCADS</sequence>
<protein>
    <recommendedName>
        <fullName evidence="4">PiggyBac transposable element-derived protein domain-containing protein</fullName>
    </recommendedName>
</protein>
<comment type="caution">
    <text evidence="2">The sequence shown here is derived from an EMBL/GenBank/DDBJ whole genome shotgun (WGS) entry which is preliminary data.</text>
</comment>
<keyword evidence="1" id="KW-0472">Membrane</keyword>
<keyword evidence="3" id="KW-1185">Reference proteome</keyword>
<dbReference type="Proteomes" id="UP001159363">
    <property type="component" value="Chromosome 1"/>
</dbReference>
<keyword evidence="1" id="KW-0812">Transmembrane</keyword>
<proteinExistence type="predicted"/>
<feature type="transmembrane region" description="Helical" evidence="1">
    <location>
        <begin position="27"/>
        <end position="47"/>
    </location>
</feature>
<evidence type="ECO:0000313" key="2">
    <source>
        <dbReference type="EMBL" id="KAJ8896340.1"/>
    </source>
</evidence>
<name>A0ABQ9II14_9NEOP</name>
<reference evidence="2 3" key="1">
    <citation type="submission" date="2023-02" db="EMBL/GenBank/DDBJ databases">
        <title>LHISI_Scaffold_Assembly.</title>
        <authorList>
            <person name="Stuart O.P."/>
            <person name="Cleave R."/>
            <person name="Magrath M.J.L."/>
            <person name="Mikheyev A.S."/>
        </authorList>
    </citation>
    <scope>NUCLEOTIDE SEQUENCE [LARGE SCALE GENOMIC DNA]</scope>
    <source>
        <strain evidence="2">Daus_M_001</strain>
        <tissue evidence="2">Leg muscle</tissue>
    </source>
</reference>
<evidence type="ECO:0000256" key="1">
    <source>
        <dbReference type="SAM" id="Phobius"/>
    </source>
</evidence>
<dbReference type="EMBL" id="JARBHB010000001">
    <property type="protein sequence ID" value="KAJ8896340.1"/>
    <property type="molecule type" value="Genomic_DNA"/>
</dbReference>
<accession>A0ABQ9II14</accession>
<evidence type="ECO:0000313" key="3">
    <source>
        <dbReference type="Proteomes" id="UP001159363"/>
    </source>
</evidence>